<dbReference type="RefSeq" id="WP_064597403.1">
    <property type="nucleotide sequence ID" value="NZ_CP134782.1"/>
</dbReference>
<evidence type="ECO:0000313" key="2">
    <source>
        <dbReference type="EMBL" id="OAT76931.1"/>
    </source>
</evidence>
<feature type="transmembrane region" description="Helical" evidence="1">
    <location>
        <begin position="6"/>
        <end position="25"/>
    </location>
</feature>
<evidence type="ECO:0000313" key="3">
    <source>
        <dbReference type="Proteomes" id="UP000078225"/>
    </source>
</evidence>
<accession>A0A1B7L451</accession>
<gene>
    <name evidence="2" type="ORF">A9B99_06345</name>
</gene>
<dbReference type="OrthoDB" id="6518708at2"/>
<keyword evidence="1" id="KW-0812">Transmembrane</keyword>
<reference evidence="3" key="1">
    <citation type="submission" date="2016-05" db="EMBL/GenBank/DDBJ databases">
        <authorList>
            <person name="Behera P."/>
            <person name="Vaishampayan P."/>
            <person name="Singh N."/>
            <person name="Raina V."/>
            <person name="Suar M."/>
            <person name="Pattnaik A."/>
            <person name="Rastogi G."/>
        </authorList>
    </citation>
    <scope>NUCLEOTIDE SEQUENCE [LARGE SCALE GENOMIC DNA]</scope>
    <source>
        <strain evidence="3">MP23</strain>
    </source>
</reference>
<sequence>MTWRPALKISVLIGLVCAIVALLWYQNRWAVYTWVGVRGNVEGTIPFGYYDLSSGKSEHYDFTTKVVNNELITTFASTDGNNFRMQGKFIMRRNDGERRFYEFHPVAFSTEKNDLMLENMMDLFLSREIETWRLVIDGQSVFVWQSGGIYLPPR</sequence>
<comment type="caution">
    <text evidence="2">The sequence shown here is derived from an EMBL/GenBank/DDBJ whole genome shotgun (WGS) entry which is preliminary data.</text>
</comment>
<keyword evidence="1" id="KW-1133">Transmembrane helix</keyword>
<dbReference type="Proteomes" id="UP000078225">
    <property type="component" value="Unassembled WGS sequence"/>
</dbReference>
<keyword evidence="1" id="KW-0472">Membrane</keyword>
<organism evidence="2 3">
    <name type="scientific">Mangrovibacter phragmitis</name>
    <dbReference type="NCBI Taxonomy" id="1691903"/>
    <lineage>
        <taxon>Bacteria</taxon>
        <taxon>Pseudomonadati</taxon>
        <taxon>Pseudomonadota</taxon>
        <taxon>Gammaproteobacteria</taxon>
        <taxon>Enterobacterales</taxon>
        <taxon>Enterobacteriaceae</taxon>
        <taxon>Mangrovibacter</taxon>
    </lineage>
</organism>
<protein>
    <submittedName>
        <fullName evidence="2">Uncharacterized protein</fullName>
    </submittedName>
</protein>
<dbReference type="AlphaFoldDB" id="A0A1B7L451"/>
<evidence type="ECO:0000256" key="1">
    <source>
        <dbReference type="SAM" id="Phobius"/>
    </source>
</evidence>
<dbReference type="EMBL" id="LYRP01000012">
    <property type="protein sequence ID" value="OAT76931.1"/>
    <property type="molecule type" value="Genomic_DNA"/>
</dbReference>
<proteinExistence type="predicted"/>
<dbReference type="STRING" id="1691903.A9B99_06345"/>
<keyword evidence="3" id="KW-1185">Reference proteome</keyword>
<name>A0A1B7L451_9ENTR</name>